<dbReference type="InterPro" id="IPR009081">
    <property type="entry name" value="PP-bd_ACP"/>
</dbReference>
<dbReference type="InterPro" id="IPR032821">
    <property type="entry name" value="PKS_assoc"/>
</dbReference>
<dbReference type="PROSITE" id="PS52019">
    <property type="entry name" value="PKS_MFAS_DH"/>
    <property type="match status" value="1"/>
</dbReference>
<dbReference type="PROSITE" id="PS50075">
    <property type="entry name" value="CARRIER"/>
    <property type="match status" value="1"/>
</dbReference>
<feature type="region of interest" description="Disordered" evidence="9">
    <location>
        <begin position="442"/>
        <end position="467"/>
    </location>
</feature>
<evidence type="ECO:0000313" key="13">
    <source>
        <dbReference type="EMBL" id="KZL70108.1"/>
    </source>
</evidence>
<dbReference type="InterPro" id="IPR014031">
    <property type="entry name" value="Ketoacyl_synth_C"/>
</dbReference>
<dbReference type="SUPFAM" id="SSF52151">
    <property type="entry name" value="FabD/lysophospholipase-like"/>
    <property type="match status" value="1"/>
</dbReference>
<dbReference type="InterPro" id="IPR020841">
    <property type="entry name" value="PKS_Beta-ketoAc_synthase_dom"/>
</dbReference>
<dbReference type="InterPro" id="IPR016036">
    <property type="entry name" value="Malonyl_transacylase_ACP-bd"/>
</dbReference>
<dbReference type="InterPro" id="IPR020843">
    <property type="entry name" value="ER"/>
</dbReference>
<dbReference type="Pfam" id="PF00550">
    <property type="entry name" value="PP-binding"/>
    <property type="match status" value="1"/>
</dbReference>
<dbReference type="Gene3D" id="3.10.129.110">
    <property type="entry name" value="Polyketide synthase dehydratase"/>
    <property type="match status" value="1"/>
</dbReference>
<dbReference type="Gene3D" id="3.40.50.150">
    <property type="entry name" value="Vaccinia Virus protein VP39"/>
    <property type="match status" value="1"/>
</dbReference>
<dbReference type="InterPro" id="IPR049551">
    <property type="entry name" value="PKS_DH_C"/>
</dbReference>
<dbReference type="Pfam" id="PF13602">
    <property type="entry name" value="ADH_zinc_N_2"/>
    <property type="match status" value="1"/>
</dbReference>
<organism evidence="13 14">
    <name type="scientific">Colletotrichum tofieldiae</name>
    <dbReference type="NCBI Taxonomy" id="708197"/>
    <lineage>
        <taxon>Eukaryota</taxon>
        <taxon>Fungi</taxon>
        <taxon>Dikarya</taxon>
        <taxon>Ascomycota</taxon>
        <taxon>Pezizomycotina</taxon>
        <taxon>Sordariomycetes</taxon>
        <taxon>Hypocreomycetidae</taxon>
        <taxon>Glomerellales</taxon>
        <taxon>Glomerellaceae</taxon>
        <taxon>Colletotrichum</taxon>
        <taxon>Colletotrichum spaethianum species complex</taxon>
    </lineage>
</organism>
<dbReference type="InterPro" id="IPR001227">
    <property type="entry name" value="Ac_transferase_dom_sf"/>
</dbReference>
<feature type="region of interest" description="N-terminal hotdog fold" evidence="8">
    <location>
        <begin position="924"/>
        <end position="1048"/>
    </location>
</feature>
<dbReference type="InterPro" id="IPR049552">
    <property type="entry name" value="PKS_DH_N"/>
</dbReference>
<dbReference type="PROSITE" id="PS52004">
    <property type="entry name" value="KS3_2"/>
    <property type="match status" value="1"/>
</dbReference>
<dbReference type="InterPro" id="IPR013154">
    <property type="entry name" value="ADH-like_N"/>
</dbReference>
<keyword evidence="3" id="KW-0808">Transferase</keyword>
<dbReference type="PANTHER" id="PTHR43775:SF37">
    <property type="entry name" value="SI:DKEY-61P9.11"/>
    <property type="match status" value="1"/>
</dbReference>
<dbReference type="Pfam" id="PF16197">
    <property type="entry name" value="KAsynt_C_assoc"/>
    <property type="match status" value="1"/>
</dbReference>
<dbReference type="SMART" id="SM00823">
    <property type="entry name" value="PKS_PP"/>
    <property type="match status" value="1"/>
</dbReference>
<feature type="domain" description="Carrier" evidence="10">
    <location>
        <begin position="2456"/>
        <end position="2534"/>
    </location>
</feature>
<evidence type="ECO:0000256" key="2">
    <source>
        <dbReference type="ARBA" id="ARBA00022553"/>
    </source>
</evidence>
<dbReference type="InterPro" id="IPR029063">
    <property type="entry name" value="SAM-dependent_MTases_sf"/>
</dbReference>
<feature type="active site" description="Proton donor; for dehydratase activity" evidence="8">
    <location>
        <position position="1128"/>
    </location>
</feature>
<dbReference type="InterPro" id="IPR014043">
    <property type="entry name" value="Acyl_transferase_dom"/>
</dbReference>
<dbReference type="FunFam" id="3.40.50.720:FF:000209">
    <property type="entry name" value="Polyketide synthase Pks12"/>
    <property type="match status" value="1"/>
</dbReference>
<evidence type="ECO:0000313" key="14">
    <source>
        <dbReference type="Proteomes" id="UP000076552"/>
    </source>
</evidence>
<dbReference type="GO" id="GO:1901336">
    <property type="term" value="P:lactone biosynthetic process"/>
    <property type="evidence" value="ECO:0007669"/>
    <property type="project" value="UniProtKB-ARBA"/>
</dbReference>
<evidence type="ECO:0000256" key="3">
    <source>
        <dbReference type="ARBA" id="ARBA00022679"/>
    </source>
</evidence>
<evidence type="ECO:0000256" key="9">
    <source>
        <dbReference type="SAM" id="MobiDB-lite"/>
    </source>
</evidence>
<dbReference type="Gene3D" id="3.40.366.10">
    <property type="entry name" value="Malonyl-Coenzyme A Acyl Carrier Protein, domain 2"/>
    <property type="match status" value="1"/>
</dbReference>
<dbReference type="InterPro" id="IPR016039">
    <property type="entry name" value="Thiolase-like"/>
</dbReference>
<keyword evidence="5" id="KW-0560">Oxidoreductase</keyword>
<evidence type="ECO:0000256" key="8">
    <source>
        <dbReference type="PROSITE-ProRule" id="PRU01363"/>
    </source>
</evidence>
<dbReference type="InterPro" id="IPR011032">
    <property type="entry name" value="GroES-like_sf"/>
</dbReference>
<dbReference type="GO" id="GO:0044550">
    <property type="term" value="P:secondary metabolite biosynthetic process"/>
    <property type="evidence" value="ECO:0007669"/>
    <property type="project" value="TreeGrafter"/>
</dbReference>
<dbReference type="SUPFAM" id="SSF55048">
    <property type="entry name" value="Probable ACP-binding domain of malonyl-CoA ACP transacylase"/>
    <property type="match status" value="1"/>
</dbReference>
<evidence type="ECO:0000256" key="1">
    <source>
        <dbReference type="ARBA" id="ARBA00022450"/>
    </source>
</evidence>
<dbReference type="InterPro" id="IPR050091">
    <property type="entry name" value="PKS_NRPS_Biosynth_Enz"/>
</dbReference>
<gene>
    <name evidence="13" type="ORF">CT0861_01353</name>
</gene>
<dbReference type="CDD" id="cd02440">
    <property type="entry name" value="AdoMet_MTases"/>
    <property type="match status" value="1"/>
</dbReference>
<dbReference type="GO" id="GO:0016491">
    <property type="term" value="F:oxidoreductase activity"/>
    <property type="evidence" value="ECO:0007669"/>
    <property type="project" value="UniProtKB-KW"/>
</dbReference>
<keyword evidence="6" id="KW-0511">Multifunctional enzyme</keyword>
<dbReference type="SMART" id="SM00829">
    <property type="entry name" value="PKS_ER"/>
    <property type="match status" value="1"/>
</dbReference>
<dbReference type="Pfam" id="PF08240">
    <property type="entry name" value="ADH_N"/>
    <property type="match status" value="1"/>
</dbReference>
<feature type="active site" description="Proton acceptor; for dehydratase activity" evidence="8">
    <location>
        <position position="956"/>
    </location>
</feature>
<dbReference type="GO" id="GO:0006633">
    <property type="term" value="P:fatty acid biosynthetic process"/>
    <property type="evidence" value="ECO:0007669"/>
    <property type="project" value="TreeGrafter"/>
</dbReference>
<feature type="domain" description="Ketosynthase family 3 (KS3)" evidence="11">
    <location>
        <begin position="11"/>
        <end position="435"/>
    </location>
</feature>
<dbReference type="CDD" id="cd00833">
    <property type="entry name" value="PKS"/>
    <property type="match status" value="1"/>
</dbReference>
<feature type="domain" description="PKS/mFAS DH" evidence="12">
    <location>
        <begin position="924"/>
        <end position="1220"/>
    </location>
</feature>
<dbReference type="EMBL" id="LFIV01000095">
    <property type="protein sequence ID" value="KZL70108.1"/>
    <property type="molecule type" value="Genomic_DNA"/>
</dbReference>
<dbReference type="CDD" id="cd05274">
    <property type="entry name" value="KR_FAS_SDR_x"/>
    <property type="match status" value="1"/>
</dbReference>
<dbReference type="Pfam" id="PF14765">
    <property type="entry name" value="PS-DH"/>
    <property type="match status" value="1"/>
</dbReference>
<dbReference type="SUPFAM" id="SSF53901">
    <property type="entry name" value="Thiolase-like"/>
    <property type="match status" value="1"/>
</dbReference>
<dbReference type="InterPro" id="IPR013968">
    <property type="entry name" value="PKS_KR"/>
</dbReference>
<dbReference type="SMART" id="SM00825">
    <property type="entry name" value="PKS_KS"/>
    <property type="match status" value="1"/>
</dbReference>
<evidence type="ECO:0000256" key="4">
    <source>
        <dbReference type="ARBA" id="ARBA00022857"/>
    </source>
</evidence>
<dbReference type="InterPro" id="IPR020806">
    <property type="entry name" value="PKS_PP-bd"/>
</dbReference>
<reference evidence="13 14" key="1">
    <citation type="submission" date="2015-06" db="EMBL/GenBank/DDBJ databases">
        <title>Survival trade-offs in plant roots during colonization by closely related pathogenic and mutualistic fungi.</title>
        <authorList>
            <person name="Hacquard S."/>
            <person name="Kracher B."/>
            <person name="Hiruma K."/>
            <person name="Weinman A."/>
            <person name="Muench P."/>
            <person name="Garrido Oter R."/>
            <person name="Ver Loren van Themaat E."/>
            <person name="Dallerey J.-F."/>
            <person name="Damm U."/>
            <person name="Henrissat B."/>
            <person name="Lespinet O."/>
            <person name="Thon M."/>
            <person name="Kemen E."/>
            <person name="McHardy A.C."/>
            <person name="Schulze-Lefert P."/>
            <person name="O'Connell R.J."/>
        </authorList>
    </citation>
    <scope>NUCLEOTIDE SEQUENCE [LARGE SCALE GENOMIC DNA]</scope>
    <source>
        <strain evidence="13 14">0861</strain>
    </source>
</reference>
<evidence type="ECO:0000259" key="10">
    <source>
        <dbReference type="PROSITE" id="PS50075"/>
    </source>
</evidence>
<dbReference type="Gene3D" id="3.40.47.10">
    <property type="match status" value="1"/>
</dbReference>
<proteinExistence type="predicted"/>
<dbReference type="Pfam" id="PF08242">
    <property type="entry name" value="Methyltransf_12"/>
    <property type="match status" value="1"/>
</dbReference>
<dbReference type="Proteomes" id="UP000076552">
    <property type="component" value="Unassembled WGS sequence"/>
</dbReference>
<dbReference type="InterPro" id="IPR016035">
    <property type="entry name" value="Acyl_Trfase/lysoPLipase"/>
</dbReference>
<dbReference type="InterPro" id="IPR013217">
    <property type="entry name" value="Methyltransf_12"/>
</dbReference>
<keyword evidence="2" id="KW-0597">Phosphoprotein</keyword>
<dbReference type="Pfam" id="PF21089">
    <property type="entry name" value="PKS_DH_N"/>
    <property type="match status" value="1"/>
</dbReference>
<dbReference type="PANTHER" id="PTHR43775">
    <property type="entry name" value="FATTY ACID SYNTHASE"/>
    <property type="match status" value="1"/>
</dbReference>
<dbReference type="CDD" id="cd05195">
    <property type="entry name" value="enoyl_red"/>
    <property type="match status" value="1"/>
</dbReference>
<dbReference type="Gene3D" id="3.40.50.720">
    <property type="entry name" value="NAD(P)-binding Rossmann-like Domain"/>
    <property type="match status" value="3"/>
</dbReference>
<dbReference type="SMART" id="SM00827">
    <property type="entry name" value="PKS_AT"/>
    <property type="match status" value="1"/>
</dbReference>
<evidence type="ECO:0000256" key="5">
    <source>
        <dbReference type="ARBA" id="ARBA00023002"/>
    </source>
</evidence>
<dbReference type="Pfam" id="PF00109">
    <property type="entry name" value="ketoacyl-synt"/>
    <property type="match status" value="1"/>
</dbReference>
<dbReference type="GO" id="GO:0004312">
    <property type="term" value="F:fatty acid synthase activity"/>
    <property type="evidence" value="ECO:0007669"/>
    <property type="project" value="TreeGrafter"/>
</dbReference>
<keyword evidence="4" id="KW-0521">NADP</keyword>
<dbReference type="SMART" id="SM00826">
    <property type="entry name" value="PKS_DH"/>
    <property type="match status" value="1"/>
</dbReference>
<dbReference type="GO" id="GO:0031177">
    <property type="term" value="F:phosphopantetheine binding"/>
    <property type="evidence" value="ECO:0007669"/>
    <property type="project" value="InterPro"/>
</dbReference>
<dbReference type="InterPro" id="IPR020807">
    <property type="entry name" value="PKS_DH"/>
</dbReference>
<keyword evidence="7" id="KW-0012">Acyltransferase</keyword>
<dbReference type="SUPFAM" id="SSF47336">
    <property type="entry name" value="ACP-like"/>
    <property type="match status" value="1"/>
</dbReference>
<sequence>MSVNSQTVPDLAPIAICGMGLRLPGDVRTPEELYNFLFSGSDARSLPDEARYNAQAFPCQPAGGKGASSSTRLPSEGYWLNWAEISSFDPSLFHMAQKEVEKLDPQQRILLRVSWEALESAAEADWRGKKIGCYVGSFGDDWRELHARDALDPGGYRLSGYMDYALSNRISSVFDLRGPSMTIRVACAASGLALHLACQAIRAGECDAAIVAGSNIILSPDFGLFMAEHGILSPDASCRTFDAQANGYARAEAVNCVFIKRYDLALRDGNPVRAIIRGSATNADGKTVGMSTHSPEAHEALIRSAYRMAGIQDLCGTAMVECHGTGTTVGDAVETCAIARVFGEKGVIIGSTKPALGHSEGASALTSVIKAVLSLEHRTIIPNIKFHSPSLRLPLKSGHLSVPTTPQPWPPDRLERISINSFGIGGTNVHLQIILDSASSAHLPGGHTASGPRDPLTPPLSPELSRNRSMSPATLLLFSAGNEESLLRYSEQYLSYYKLHPDRLTDLSYTLARRRLHQPLRSYRVIDEHGKPHPTATTTLCNRSSPQKGTAGINFVFTGQGASWARMGVDLLKSDPTFLQDIRAMDAILKALPPGRRPSWTIQGELIRPETSSRLGQAEFSQPICAALQIALVRRLERHGVVPGAVVGHSSGEVAAAYAAGALSLEDAVTAAYYRGLVCRKSSGGGGSMVCVGMGRAEVSQFLVSEVTVACENSNASVTLSGPVEALQQVTEAVRTSRPDAFVRPLRVNNAYHSSFMAGAAEEYLSLLQTTLRPKTPAKPFYSSVSGRLLGNASDFGARYWRDNMLKPVLFRQAVKALLADHSVSVHIEIGPHPALSGPLKQIGTEAGMNFASVPVMSRGASAVVTFLATLGELHCRGIPADLPIPQDAKALGDMPPYPWDLSKTYWPESRVMRAWRFRKFPPHELLGIRNADDSDISPTWRCMLSADNVPWIKDHCVGSDIVFPAAAYVAMAGGIVFQLTGKRAYTVRELSITTAMTLEAGCHLEVMAAVRPTTEQCEWREFSIQSCKDDVWTTHCTGVVRPGRISRGPPIRRESSDTYLRVVDPQAWYRCIARVGYKYGPEFRGLEDIRASVSSPSVKLVVSEAESPTGAQRDPTACYALHPKTLDKIFQALNVAFHSGHPRLVKRLSMPTYAEEIFVDDGISTESLHVNATATTACVTGPGKSRGDVVAYTSPNPKEDPVFYAKGFCFSPGAQEPLDAEPHGAIQMVWKPSLDLLDPSPLLCTTTDTQHAFTQRLLESFSVICAIVIRDAADLLPESSRAVWPSHFTKLHAWLDEYIARNGHLADAALASIIARDTELVTTYEALKHGPAADAATLMLRCATHAEYILAGASSALDLFLQDGALHRLYDWMNSLWSYEGYLELVSHQRGNHLRVLEIGAGTGGLTARVLEGLRATAEDGEMHGAYVFTDISAGFFAAAKERFKDWAGVEYRTLDITRDPMAQGFEREGYDLVIASNVLHVTEDMTKTLRHVRSLLKPGGQLLMQELACEIKWINLIMGFLPGWWLGEPDSREEEPYMSPDQWNERLLQAGFSSPDCVVLDAEPPYHLNATIIARPASLPSKTSPSRAVQAASGPQVTLLHDEESLSTQASHLADLLLQHGCKPTPIKLGEPMLQGPVISLLDLSSSPSGFFTAMTQEKLDALNALLEMLKKTDSPLLWLTKPCQVCPTDPSYAPVLGVARTARQELGVRFAVLELDSCDFRAMAAAWQVMSRKLSRPRPTRLQVDDLLDDDMEFVYCSETNCVLIPRSTWISVPQALINSRPEYPDTQTSMALQITRPGHLHTLSYAPRNHPPVLSSATVQIRIHAAGLNFKDVLTALNISSLLASSGPAPLGCEAAGIVTAVGASVSRVCVGDRVMLFAPQAGCFSTSVRIPDVLCTRIPDEMSFEDAAGMPCVFATVLRALVDKARLGPGRTVLVHSAAGGVGLAAVQIARWLGAEVFATVGSEAKREFLRDAVGIDPRNVFSSRDDSFADGLLAATEGRGVDVVLNSLSGELLHASWRCVAPGGTFVELGKRDVAARCKLAMEPLDDNRAFIGIDMSRLAVLDGGEIGRLLDQIIHLHQEHALTPIAPLRTFLCSEIQEAFQYLAKGTHIGKIVVDFVDERIDQASLPLSPDQPEPVFCPDPVYIIAGGIGGLGASIIRWLAHHGARNFAILSRSAGSSGHGASIIAELRGMGCTVRACVCDIADEDAVRAVMSGISRSSRIGGVIHLAMILADVELSRMTVDEWQAAVAPKVAGTWNLHRALGDGGEEDFFVLIGSMFGVTGRVGQANYAAANTFLDSFVQFRRGLGMPCSVLDVGPVEDVGTLTRKPELREAMWSAGARFLTEQDVLDGLYLAIVKSREGLGRESGTGHKFRCPAQVGIGFRCTVPLDNPQNSVVWKRDPRMAFYNHIDHESRSDISQAASTSVVLNQFVCRVRDRPSELDNPACALFLAREIARRVLTSLMMVDEDGSKADASVTMPLSSFGMDSLLTIEIRNWWRAVFGVDVNLMQLTSAPSFEHLGKLVARQMKEKFCAPNSKAS</sequence>
<dbReference type="SUPFAM" id="SSF50129">
    <property type="entry name" value="GroES-like"/>
    <property type="match status" value="1"/>
</dbReference>
<evidence type="ECO:0000259" key="11">
    <source>
        <dbReference type="PROSITE" id="PS52004"/>
    </source>
</evidence>
<evidence type="ECO:0000256" key="7">
    <source>
        <dbReference type="ARBA" id="ARBA00023315"/>
    </source>
</evidence>
<accession>A0A166S1S6</accession>
<dbReference type="InterPro" id="IPR036291">
    <property type="entry name" value="NAD(P)-bd_dom_sf"/>
</dbReference>
<evidence type="ECO:0000256" key="6">
    <source>
        <dbReference type="ARBA" id="ARBA00023268"/>
    </source>
</evidence>
<name>A0A166S1S6_9PEZI</name>
<feature type="region of interest" description="C-terminal hotdog fold" evidence="8">
    <location>
        <begin position="1061"/>
        <end position="1220"/>
    </location>
</feature>
<dbReference type="InterPro" id="IPR057326">
    <property type="entry name" value="KR_dom"/>
</dbReference>
<dbReference type="SMART" id="SM00822">
    <property type="entry name" value="PKS_KR"/>
    <property type="match status" value="1"/>
</dbReference>
<dbReference type="SUPFAM" id="SSF51735">
    <property type="entry name" value="NAD(P)-binding Rossmann-fold domains"/>
    <property type="match status" value="2"/>
</dbReference>
<evidence type="ECO:0000259" key="12">
    <source>
        <dbReference type="PROSITE" id="PS52019"/>
    </source>
</evidence>
<dbReference type="Gene3D" id="1.10.1200.10">
    <property type="entry name" value="ACP-like"/>
    <property type="match status" value="1"/>
</dbReference>
<dbReference type="InterPro" id="IPR014030">
    <property type="entry name" value="Ketoacyl_synth_N"/>
</dbReference>
<dbReference type="STRING" id="708197.A0A166S1S6"/>
<dbReference type="SUPFAM" id="SSF53335">
    <property type="entry name" value="S-adenosyl-L-methionine-dependent methyltransferases"/>
    <property type="match status" value="1"/>
</dbReference>
<dbReference type="InterPro" id="IPR036736">
    <property type="entry name" value="ACP-like_sf"/>
</dbReference>
<comment type="caution">
    <text evidence="13">The sequence shown here is derived from an EMBL/GenBank/DDBJ whole genome shotgun (WGS) entry which is preliminary data.</text>
</comment>
<dbReference type="Pfam" id="PF02801">
    <property type="entry name" value="Ketoacyl-synt_C"/>
    <property type="match status" value="1"/>
</dbReference>
<dbReference type="Pfam" id="PF08659">
    <property type="entry name" value="KR"/>
    <property type="match status" value="1"/>
</dbReference>
<keyword evidence="14" id="KW-1185">Reference proteome</keyword>
<protein>
    <submittedName>
        <fullName evidence="13">Polyketide synthase</fullName>
    </submittedName>
</protein>
<dbReference type="InterPro" id="IPR049900">
    <property type="entry name" value="PKS_mFAS_DH"/>
</dbReference>
<keyword evidence="1" id="KW-0596">Phosphopantetheine</keyword>
<dbReference type="Pfam" id="PF00698">
    <property type="entry name" value="Acyl_transf_1"/>
    <property type="match status" value="1"/>
</dbReference>
<dbReference type="Gene3D" id="3.90.180.10">
    <property type="entry name" value="Medium-chain alcohol dehydrogenases, catalytic domain"/>
    <property type="match status" value="1"/>
</dbReference>
<dbReference type="InterPro" id="IPR042104">
    <property type="entry name" value="PKS_dehydratase_sf"/>
</dbReference>